<feature type="transmembrane region" description="Helical" evidence="1">
    <location>
        <begin position="123"/>
        <end position="140"/>
    </location>
</feature>
<keyword evidence="1" id="KW-1133">Transmembrane helix</keyword>
<evidence type="ECO:0000256" key="1">
    <source>
        <dbReference type="SAM" id="Phobius"/>
    </source>
</evidence>
<proteinExistence type="predicted"/>
<dbReference type="AlphaFoldDB" id="A0A2M7QK78"/>
<protein>
    <submittedName>
        <fullName evidence="2">Uncharacterized protein</fullName>
    </submittedName>
</protein>
<sequence>MSPEIIHSLILILCICFGFVFPKTSLAQYDLQIITILFIILFVGRKLINTNKSRLIESVIFTLVILFVINTTGELASPFFFLLYFLIFSLALLLEPIISVTTSLALILFFVITLPSTEPIQRLIPAFALAFLTPFALFMGKEYKEAQNSNIKVQKLETKLGTSKEDTYLFLSLMIKNHLQSMNQAIDNFIGDHELLTIRKHIRNIEHLIEKFENGGK</sequence>
<comment type="caution">
    <text evidence="2">The sequence shown here is derived from an EMBL/GenBank/DDBJ whole genome shotgun (WGS) entry which is preliminary data.</text>
</comment>
<feature type="transmembrane region" description="Helical" evidence="1">
    <location>
        <begin position="27"/>
        <end position="43"/>
    </location>
</feature>
<gene>
    <name evidence="2" type="ORF">COY87_01405</name>
</gene>
<evidence type="ECO:0000313" key="2">
    <source>
        <dbReference type="EMBL" id="PIY72356.1"/>
    </source>
</evidence>
<feature type="transmembrane region" description="Helical" evidence="1">
    <location>
        <begin position="79"/>
        <end position="111"/>
    </location>
</feature>
<dbReference type="EMBL" id="PFLI01000051">
    <property type="protein sequence ID" value="PIY72356.1"/>
    <property type="molecule type" value="Genomic_DNA"/>
</dbReference>
<reference evidence="3" key="1">
    <citation type="submission" date="2017-09" db="EMBL/GenBank/DDBJ databases">
        <title>Depth-based differentiation of microbial function through sediment-hosted aquifers and enrichment of novel symbionts in the deep terrestrial subsurface.</title>
        <authorList>
            <person name="Probst A.J."/>
            <person name="Ladd B."/>
            <person name="Jarett J.K."/>
            <person name="Geller-Mcgrath D.E."/>
            <person name="Sieber C.M.K."/>
            <person name="Emerson J.B."/>
            <person name="Anantharaman K."/>
            <person name="Thomas B.C."/>
            <person name="Malmstrom R."/>
            <person name="Stieglmeier M."/>
            <person name="Klingl A."/>
            <person name="Woyke T."/>
            <person name="Ryan C.M."/>
            <person name="Banfield J.F."/>
        </authorList>
    </citation>
    <scope>NUCLEOTIDE SEQUENCE [LARGE SCALE GENOMIC DNA]</scope>
</reference>
<keyword evidence="1" id="KW-0472">Membrane</keyword>
<evidence type="ECO:0000313" key="3">
    <source>
        <dbReference type="Proteomes" id="UP000229401"/>
    </source>
</evidence>
<dbReference type="Proteomes" id="UP000229401">
    <property type="component" value="Unassembled WGS sequence"/>
</dbReference>
<feature type="transmembrane region" description="Helical" evidence="1">
    <location>
        <begin position="5"/>
        <end position="21"/>
    </location>
</feature>
<name>A0A2M7QK78_9BACT</name>
<feature type="transmembrane region" description="Helical" evidence="1">
    <location>
        <begin position="55"/>
        <end position="73"/>
    </location>
</feature>
<accession>A0A2M7QK78</accession>
<organism evidence="2 3">
    <name type="scientific">Candidatus Roizmanbacteria bacterium CG_4_10_14_0_8_um_filter_33_9</name>
    <dbReference type="NCBI Taxonomy" id="1974826"/>
    <lineage>
        <taxon>Bacteria</taxon>
        <taxon>Candidatus Roizmaniibacteriota</taxon>
    </lineage>
</organism>
<keyword evidence="1" id="KW-0812">Transmembrane</keyword>